<evidence type="ECO:0000313" key="3">
    <source>
        <dbReference type="Proteomes" id="UP001146120"/>
    </source>
</evidence>
<keyword evidence="3" id="KW-1185">Reference proteome</keyword>
<name>A0AAV2YXA8_9STRA</name>
<sequence>MAARPTPATGSTCLGPPENKQRDPTCATCECNCGPKNHLCDETPMAQRRSN</sequence>
<proteinExistence type="predicted"/>
<gene>
    <name evidence="2" type="ORF">N0F65_000875</name>
</gene>
<feature type="region of interest" description="Disordered" evidence="1">
    <location>
        <begin position="1"/>
        <end position="23"/>
    </location>
</feature>
<reference evidence="2" key="1">
    <citation type="submission" date="2022-11" db="EMBL/GenBank/DDBJ databases">
        <authorList>
            <person name="Morgan W.R."/>
            <person name="Tartar A."/>
        </authorList>
    </citation>
    <scope>NUCLEOTIDE SEQUENCE</scope>
    <source>
        <strain evidence="2">ARSEF 373</strain>
    </source>
</reference>
<dbReference type="EMBL" id="DAKRPA010000078">
    <property type="protein sequence ID" value="DAZ99697.1"/>
    <property type="molecule type" value="Genomic_DNA"/>
</dbReference>
<dbReference type="Proteomes" id="UP001146120">
    <property type="component" value="Unassembled WGS sequence"/>
</dbReference>
<accession>A0AAV2YXA8</accession>
<organism evidence="2 3">
    <name type="scientific">Lagenidium giganteum</name>
    <dbReference type="NCBI Taxonomy" id="4803"/>
    <lineage>
        <taxon>Eukaryota</taxon>
        <taxon>Sar</taxon>
        <taxon>Stramenopiles</taxon>
        <taxon>Oomycota</taxon>
        <taxon>Peronosporomycetes</taxon>
        <taxon>Pythiales</taxon>
        <taxon>Pythiaceae</taxon>
    </lineage>
</organism>
<comment type="caution">
    <text evidence="2">The sequence shown here is derived from an EMBL/GenBank/DDBJ whole genome shotgun (WGS) entry which is preliminary data.</text>
</comment>
<dbReference type="AlphaFoldDB" id="A0AAV2YXA8"/>
<evidence type="ECO:0000313" key="2">
    <source>
        <dbReference type="EMBL" id="DAZ99697.1"/>
    </source>
</evidence>
<reference evidence="2" key="2">
    <citation type="journal article" date="2023" name="Microbiol Resour">
        <title>Decontamination and Annotation of the Draft Genome Sequence of the Oomycete Lagenidium giganteum ARSEF 373.</title>
        <authorList>
            <person name="Morgan W.R."/>
            <person name="Tartar A."/>
        </authorList>
    </citation>
    <scope>NUCLEOTIDE SEQUENCE</scope>
    <source>
        <strain evidence="2">ARSEF 373</strain>
    </source>
</reference>
<evidence type="ECO:0000256" key="1">
    <source>
        <dbReference type="SAM" id="MobiDB-lite"/>
    </source>
</evidence>
<protein>
    <submittedName>
        <fullName evidence="2">Uncharacterized protein</fullName>
    </submittedName>
</protein>